<evidence type="ECO:0000259" key="1">
    <source>
        <dbReference type="PROSITE" id="PS50853"/>
    </source>
</evidence>
<dbReference type="CDD" id="cd00063">
    <property type="entry name" value="FN3"/>
    <property type="match status" value="1"/>
</dbReference>
<keyword evidence="3" id="KW-1185">Reference proteome</keyword>
<proteinExistence type="predicted"/>
<dbReference type="PROSITE" id="PS50853">
    <property type="entry name" value="FN3"/>
    <property type="match status" value="1"/>
</dbReference>
<accession>A0A364JTJ2</accession>
<dbReference type="InterPro" id="IPR036116">
    <property type="entry name" value="FN3_sf"/>
</dbReference>
<protein>
    <submittedName>
        <fullName evidence="2">Putative tail protein</fullName>
    </submittedName>
</protein>
<dbReference type="InterPro" id="IPR003961">
    <property type="entry name" value="FN3_dom"/>
</dbReference>
<organism evidence="2 3">
    <name type="scientific">Falsochrobactrum ovis</name>
    <dbReference type="NCBI Taxonomy" id="1293442"/>
    <lineage>
        <taxon>Bacteria</taxon>
        <taxon>Pseudomonadati</taxon>
        <taxon>Pseudomonadota</taxon>
        <taxon>Alphaproteobacteria</taxon>
        <taxon>Hyphomicrobiales</taxon>
        <taxon>Brucellaceae</taxon>
        <taxon>Falsochrobactrum</taxon>
    </lineage>
</organism>
<dbReference type="InterPro" id="IPR013783">
    <property type="entry name" value="Ig-like_fold"/>
</dbReference>
<evidence type="ECO:0000313" key="3">
    <source>
        <dbReference type="Proteomes" id="UP000249453"/>
    </source>
</evidence>
<dbReference type="SUPFAM" id="SSF49265">
    <property type="entry name" value="Fibronectin type III"/>
    <property type="match status" value="1"/>
</dbReference>
<name>A0A364JTJ2_9HYPH</name>
<feature type="domain" description="Fibronectin type-III" evidence="1">
    <location>
        <begin position="501"/>
        <end position="589"/>
    </location>
</feature>
<dbReference type="AlphaFoldDB" id="A0A364JTJ2"/>
<reference evidence="2 3" key="1">
    <citation type="submission" date="2018-06" db="EMBL/GenBank/DDBJ databases">
        <title>Genomic Encyclopedia of Type Strains, Phase IV (KMG-IV): sequencing the most valuable type-strain genomes for metagenomic binning, comparative biology and taxonomic classification.</title>
        <authorList>
            <person name="Goeker M."/>
        </authorList>
    </citation>
    <scope>NUCLEOTIDE SEQUENCE [LARGE SCALE GENOMIC DNA]</scope>
    <source>
        <strain evidence="2 3">DSM 26720</strain>
    </source>
</reference>
<dbReference type="Gene3D" id="2.60.40.10">
    <property type="entry name" value="Immunoglobulins"/>
    <property type="match status" value="1"/>
</dbReference>
<sequence>MPVALSGLIASIAGAGAVGAALQTGLAAITMFASTTLGGLALSLGLSYLASSLFRPSQPKPEDVQQQVRQPTAPRVRHYGRVKTSGTWAFAETKSGNFYKILALGQGPFDAIEEIWIDDIRLDLLPDGKPVPPSKFRQGTTGKSLLRVETRVGNPTEVAYDEIVSAFPQWTAEHRGDGVASLLACQYAVGQEYYLSLFPNGINTNYRVVARTSRVKNPVTGAIEWNDRAAAVIRDYMTHADGMRLPESLFTTPLAHAGWVEAYNRSNEAVALAAGGAEPRYRLWGSYQLNERPADVLGRMLACCDGRLVPTPDGGLTLDIGAWSEPSVVLTGEAITGFSEVGRGRDVMTSANTIRATFLDPSQDYQSTDADPWADEDAVSERGEEAKDVQFNMAPSHSQARRLMKLEWFRANPSWVGTFNTNLMGLAAFGERLIRIQYPLFGINSVFEVLDFKFILGEGGILQGATIQVQSMPQDAYQWDPSQEGTAPVSDHTDVDDDLPVPDAPTVLFSGATAELSFPPTGNLLLSYMVRWRRTAETEWTVAGPLANDAESFSTPVLLAETEYEFQLAYRTEKGRLGDYSPSTVVTSP</sequence>
<dbReference type="EMBL" id="QLMK01000011">
    <property type="protein sequence ID" value="RAK27115.1"/>
    <property type="molecule type" value="Genomic_DNA"/>
</dbReference>
<dbReference type="RefSeq" id="WP_342634722.1">
    <property type="nucleotide sequence ID" value="NZ_JBHEEY010000011.1"/>
</dbReference>
<dbReference type="Proteomes" id="UP000249453">
    <property type="component" value="Unassembled WGS sequence"/>
</dbReference>
<comment type="caution">
    <text evidence="2">The sequence shown here is derived from an EMBL/GenBank/DDBJ whole genome shotgun (WGS) entry which is preliminary data.</text>
</comment>
<evidence type="ECO:0000313" key="2">
    <source>
        <dbReference type="EMBL" id="RAK27115.1"/>
    </source>
</evidence>
<gene>
    <name evidence="2" type="ORF">C7374_111109</name>
</gene>